<evidence type="ECO:0000259" key="1">
    <source>
        <dbReference type="Pfam" id="PF09543"/>
    </source>
</evidence>
<reference evidence="2 3" key="1">
    <citation type="submission" date="2014-07" db="EMBL/GenBank/DDBJ databases">
        <title>Draft Genome Sequence of Gephyronic Acid Producer, Cystobacter violaceus Strain Cb vi76.</title>
        <authorList>
            <person name="Stevens D.C."/>
            <person name="Young J."/>
            <person name="Carmichael R."/>
            <person name="Tan J."/>
            <person name="Taylor R.E."/>
        </authorList>
    </citation>
    <scope>NUCLEOTIDE SEQUENCE [LARGE SCALE GENOMIC DNA]</scope>
    <source>
        <strain evidence="2 3">Cb vi76</strain>
    </source>
</reference>
<dbReference type="InterPro" id="IPR011753">
    <property type="entry name" value="DUSAM_dom"/>
</dbReference>
<evidence type="ECO:0000313" key="2">
    <source>
        <dbReference type="EMBL" id="KFA90524.1"/>
    </source>
</evidence>
<gene>
    <name evidence="2" type="ORF">Q664_27930</name>
</gene>
<dbReference type="NCBIfam" id="TIGR02267">
    <property type="entry name" value="DUSAM domain"/>
    <property type="match status" value="1"/>
</dbReference>
<feature type="domain" description="DUSAM" evidence="1">
    <location>
        <begin position="9"/>
        <end position="124"/>
    </location>
</feature>
<evidence type="ECO:0000313" key="3">
    <source>
        <dbReference type="Proteomes" id="UP000028547"/>
    </source>
</evidence>
<proteinExistence type="predicted"/>
<dbReference type="EMBL" id="JPMI01000203">
    <property type="protein sequence ID" value="KFA90524.1"/>
    <property type="molecule type" value="Genomic_DNA"/>
</dbReference>
<dbReference type="RefSeq" id="WP_043402034.1">
    <property type="nucleotide sequence ID" value="NZ_JPMI01000203.1"/>
</dbReference>
<dbReference type="Pfam" id="PF09543">
    <property type="entry name" value="DUF2379"/>
    <property type="match status" value="1"/>
</dbReference>
<protein>
    <recommendedName>
        <fullName evidence="1">DUSAM domain-containing protein</fullName>
    </recommendedName>
</protein>
<organism evidence="2 3">
    <name type="scientific">Archangium violaceum Cb vi76</name>
    <dbReference type="NCBI Taxonomy" id="1406225"/>
    <lineage>
        <taxon>Bacteria</taxon>
        <taxon>Pseudomonadati</taxon>
        <taxon>Myxococcota</taxon>
        <taxon>Myxococcia</taxon>
        <taxon>Myxococcales</taxon>
        <taxon>Cystobacterineae</taxon>
        <taxon>Archangiaceae</taxon>
        <taxon>Archangium</taxon>
    </lineage>
</organism>
<dbReference type="AlphaFoldDB" id="A0A084SPY9"/>
<comment type="caution">
    <text evidence="2">The sequence shown here is derived from an EMBL/GenBank/DDBJ whole genome shotgun (WGS) entry which is preliminary data.</text>
</comment>
<name>A0A084SPY9_9BACT</name>
<sequence>MKTVEAEEGDWHEIRVLDNRVRQGEVLELTDDVRDLLKRTARTVAIPEADAKTALASRDSGTALLQEIRRRITEGSNRLVDALHRMYQLREKGDLDGARQQMLDVLAVEVVPQYREVAEGEVEKLNKLS</sequence>
<accession>A0A084SPY9</accession>
<dbReference type="Proteomes" id="UP000028547">
    <property type="component" value="Unassembled WGS sequence"/>
</dbReference>